<protein>
    <submittedName>
        <fullName evidence="3">Na+-driven multidrug efflux pump</fullName>
    </submittedName>
</protein>
<gene>
    <name evidence="3" type="ORF">BABL1_gene_667</name>
</gene>
<accession>V6DFN1</accession>
<feature type="transmembrane region" description="Helical" evidence="2">
    <location>
        <begin position="310"/>
        <end position="327"/>
    </location>
</feature>
<dbReference type="Pfam" id="PF01554">
    <property type="entry name" value="MatE"/>
    <property type="match status" value="1"/>
</dbReference>
<dbReference type="HOGENOM" id="CLU_573286_0_0_7"/>
<feature type="transmembrane region" description="Helical" evidence="2">
    <location>
        <begin position="178"/>
        <end position="198"/>
    </location>
</feature>
<keyword evidence="4" id="KW-1185">Reference proteome</keyword>
<evidence type="ECO:0000256" key="2">
    <source>
        <dbReference type="SAM" id="Phobius"/>
    </source>
</evidence>
<feature type="transmembrane region" description="Helical" evidence="2">
    <location>
        <begin position="210"/>
        <end position="231"/>
    </location>
</feature>
<dbReference type="InterPro" id="IPR002528">
    <property type="entry name" value="MATE_fam"/>
</dbReference>
<dbReference type="KEGG" id="dpb:BABL1_gene_667"/>
<keyword evidence="2" id="KW-1133">Transmembrane helix</keyword>
<evidence type="ECO:0000313" key="4">
    <source>
        <dbReference type="Proteomes" id="UP000018769"/>
    </source>
</evidence>
<dbReference type="OrthoDB" id="62420at2"/>
<feature type="transmembrane region" description="Helical" evidence="2">
    <location>
        <begin position="446"/>
        <end position="467"/>
    </location>
</feature>
<keyword evidence="2" id="KW-0472">Membrane</keyword>
<dbReference type="eggNOG" id="COG0534">
    <property type="taxonomic scope" value="Bacteria"/>
</dbReference>
<evidence type="ECO:0000313" key="3">
    <source>
        <dbReference type="EMBL" id="CDK30402.1"/>
    </source>
</evidence>
<dbReference type="GO" id="GO:0015297">
    <property type="term" value="F:antiporter activity"/>
    <property type="evidence" value="ECO:0007669"/>
    <property type="project" value="InterPro"/>
</dbReference>
<dbReference type="GO" id="GO:0042910">
    <property type="term" value="F:xenobiotic transmembrane transporter activity"/>
    <property type="evidence" value="ECO:0007669"/>
    <property type="project" value="InterPro"/>
</dbReference>
<sequence>MKNIFIENKSLLKSDSKDKCENSYKEILSYFLPEFITCFILYFIINVLDSFFISKISSFCFANSGVIETLFHFITKTAEGFSVGLIILCGMFNGNSEYKKAGEIFSNSFWIFFIFGSIISIVLYTNAYSIYSLYQLPKDICNIGVPYLRLRAISVFFSFIFFSLIGFLRAIKNTKVPMIIFIIGSLIFIFFDYVLIFGKLGFTQYGFNGSAIACIIHYVSMLIITLIYILFDPNIKKYCINWRPKFNNLNINYINDFINLSLPVIIDKATFAIFYIWLSNRTSFISASYDTQTCTTLLSSFNTIKHIERLSILPAIALTQVITFLVSNSIKSNDKTNKLIILDHIKKVLIISFFMVSSILIFFAIWPKIFISLFDQEGSFTINTANIIPIISILVLFDMVQLILAAALRGAAQVKTVMWTRLIIGGLFFIPTSYILSIISIKNLNIKFMLIYSTFYISNVFMSIVYMKILKNNYNN</sequence>
<feature type="transmembrane region" description="Helical" evidence="2">
    <location>
        <begin position="109"/>
        <end position="131"/>
    </location>
</feature>
<organism evidence="3 4">
    <name type="scientific">Candidatus Babela massiliensis</name>
    <dbReference type="NCBI Taxonomy" id="673862"/>
    <lineage>
        <taxon>Bacteria</taxon>
        <taxon>Candidatus Babelota</taxon>
        <taxon>Candidatus Babeliae</taxon>
        <taxon>Candidatus Babeliales</taxon>
        <taxon>Candidatus Babeliaceae</taxon>
        <taxon>Candidatus Babela</taxon>
    </lineage>
</organism>
<feature type="transmembrane region" description="Helical" evidence="2">
    <location>
        <begin position="419"/>
        <end position="440"/>
    </location>
</feature>
<feature type="transmembrane region" description="Helical" evidence="2">
    <location>
        <begin position="27"/>
        <end position="48"/>
    </location>
</feature>
<dbReference type="AlphaFoldDB" id="V6DFN1"/>
<proteinExistence type="predicted"/>
<dbReference type="STRING" id="673862.BABL1_gene_667"/>
<dbReference type="GO" id="GO:0005886">
    <property type="term" value="C:plasma membrane"/>
    <property type="evidence" value="ECO:0007669"/>
    <property type="project" value="TreeGrafter"/>
</dbReference>
<dbReference type="InterPro" id="IPR050222">
    <property type="entry name" value="MATE_MdtK"/>
</dbReference>
<feature type="transmembrane region" description="Helical" evidence="2">
    <location>
        <begin position="252"/>
        <end position="278"/>
    </location>
</feature>
<name>V6DFN1_9BACT</name>
<dbReference type="EMBL" id="HG793133">
    <property type="protein sequence ID" value="CDK30402.1"/>
    <property type="molecule type" value="Genomic_DNA"/>
</dbReference>
<keyword evidence="2" id="KW-0812">Transmembrane</keyword>
<dbReference type="RefSeq" id="WP_023791468.1">
    <property type="nucleotide sequence ID" value="NC_023003.1"/>
</dbReference>
<dbReference type="NCBIfam" id="TIGR00797">
    <property type="entry name" value="matE"/>
    <property type="match status" value="1"/>
</dbReference>
<feature type="transmembrane region" description="Helical" evidence="2">
    <location>
        <begin position="387"/>
        <end position="407"/>
    </location>
</feature>
<evidence type="ECO:0000256" key="1">
    <source>
        <dbReference type="ARBA" id="ARBA00022448"/>
    </source>
</evidence>
<reference evidence="3 4" key="1">
    <citation type="journal article" date="2015" name="Biol. Direct">
        <title>Babela massiliensis, a representative of a widespread bacterial phylum with unusual adaptations to parasitism in amoebae.</title>
        <authorList>
            <person name="Pagnier I."/>
            <person name="Yutin N."/>
            <person name="Croce O."/>
            <person name="Makarova K.S."/>
            <person name="Wolf Y.I."/>
            <person name="Benamar S."/>
            <person name="Raoult D."/>
            <person name="Koonin E.V."/>
            <person name="La Scola B."/>
        </authorList>
    </citation>
    <scope>NUCLEOTIDE SEQUENCE [LARGE SCALE GENOMIC DNA]</scope>
    <source>
        <strain evidence="4">BABL1</strain>
    </source>
</reference>
<feature type="transmembrane region" description="Helical" evidence="2">
    <location>
        <begin position="151"/>
        <end position="171"/>
    </location>
</feature>
<dbReference type="Proteomes" id="UP000018769">
    <property type="component" value="Chromosome I"/>
</dbReference>
<dbReference type="PANTHER" id="PTHR43298">
    <property type="entry name" value="MULTIDRUG RESISTANCE PROTEIN NORM-RELATED"/>
    <property type="match status" value="1"/>
</dbReference>
<dbReference type="PANTHER" id="PTHR43298:SF2">
    <property type="entry name" value="FMN_FAD EXPORTER YEEO-RELATED"/>
    <property type="match status" value="1"/>
</dbReference>
<feature type="transmembrane region" description="Helical" evidence="2">
    <location>
        <begin position="348"/>
        <end position="367"/>
    </location>
</feature>
<keyword evidence="1" id="KW-0813">Transport</keyword>